<protein>
    <recommendedName>
        <fullName evidence="1">Smr domain-containing protein</fullName>
    </recommendedName>
</protein>
<dbReference type="Proteomes" id="UP000177803">
    <property type="component" value="Unassembled WGS sequence"/>
</dbReference>
<organism evidence="2 3">
    <name type="scientific">Candidatus Magasanikbacteria bacterium RIFOXYA2_FULL_44_8</name>
    <dbReference type="NCBI Taxonomy" id="1798696"/>
    <lineage>
        <taxon>Bacteria</taxon>
        <taxon>Candidatus Magasanikiibacteriota</taxon>
    </lineage>
</organism>
<evidence type="ECO:0000313" key="2">
    <source>
        <dbReference type="EMBL" id="OGH84621.1"/>
    </source>
</evidence>
<dbReference type="AlphaFoldDB" id="A0A1F6NL43"/>
<evidence type="ECO:0000259" key="1">
    <source>
        <dbReference type="PROSITE" id="PS50828"/>
    </source>
</evidence>
<gene>
    <name evidence="2" type="ORF">A2261_01875</name>
</gene>
<evidence type="ECO:0000313" key="3">
    <source>
        <dbReference type="Proteomes" id="UP000177803"/>
    </source>
</evidence>
<dbReference type="PROSITE" id="PS50828">
    <property type="entry name" value="SMR"/>
    <property type="match status" value="1"/>
</dbReference>
<dbReference type="EMBL" id="MFQR01000011">
    <property type="protein sequence ID" value="OGH84621.1"/>
    <property type="molecule type" value="Genomic_DNA"/>
</dbReference>
<dbReference type="InterPro" id="IPR002625">
    <property type="entry name" value="Smr_dom"/>
</dbReference>
<dbReference type="Pfam" id="PF01713">
    <property type="entry name" value="Smr"/>
    <property type="match status" value="1"/>
</dbReference>
<comment type="caution">
    <text evidence="2">The sequence shown here is derived from an EMBL/GenBank/DDBJ whole genome shotgun (WGS) entry which is preliminary data.</text>
</comment>
<proteinExistence type="predicted"/>
<feature type="domain" description="Smr" evidence="1">
    <location>
        <begin position="20"/>
        <end position="88"/>
    </location>
</feature>
<dbReference type="InterPro" id="IPR036063">
    <property type="entry name" value="Smr_dom_sf"/>
</dbReference>
<dbReference type="SUPFAM" id="SSF160443">
    <property type="entry name" value="SMR domain-like"/>
    <property type="match status" value="1"/>
</dbReference>
<name>A0A1F6NL43_9BACT</name>
<reference evidence="2 3" key="1">
    <citation type="journal article" date="2016" name="Nat. Commun.">
        <title>Thousands of microbial genomes shed light on interconnected biogeochemical processes in an aquifer system.</title>
        <authorList>
            <person name="Anantharaman K."/>
            <person name="Brown C.T."/>
            <person name="Hug L.A."/>
            <person name="Sharon I."/>
            <person name="Castelle C.J."/>
            <person name="Probst A.J."/>
            <person name="Thomas B.C."/>
            <person name="Singh A."/>
            <person name="Wilkins M.J."/>
            <person name="Karaoz U."/>
            <person name="Brodie E.L."/>
            <person name="Williams K.H."/>
            <person name="Hubbard S.S."/>
            <person name="Banfield J.F."/>
        </authorList>
    </citation>
    <scope>NUCLEOTIDE SEQUENCE [LARGE SCALE GENOMIC DNA]</scope>
</reference>
<dbReference type="Gene3D" id="3.30.1370.110">
    <property type="match status" value="1"/>
</dbReference>
<sequence length="88" mass="9906">MNPVDAKLFAAQLDSHLPLLDLHVFPPFEAEYELEKFLYEQSQNQVSAARIVYGIGTGKLKEKILAILNKHPMLESVFDEGASCIIFI</sequence>
<accession>A0A1F6NL43</accession>